<proteinExistence type="predicted"/>
<protein>
    <submittedName>
        <fullName evidence="2">Uncharacterized protein</fullName>
    </submittedName>
</protein>
<feature type="non-terminal residue" evidence="2">
    <location>
        <position position="102"/>
    </location>
</feature>
<reference evidence="2" key="1">
    <citation type="submission" date="2019-12" db="EMBL/GenBank/DDBJ databases">
        <authorList>
            <person name="Scholes J."/>
        </authorList>
    </citation>
    <scope>NUCLEOTIDE SEQUENCE</scope>
</reference>
<feature type="region of interest" description="Disordered" evidence="1">
    <location>
        <begin position="1"/>
        <end position="102"/>
    </location>
</feature>
<evidence type="ECO:0000256" key="1">
    <source>
        <dbReference type="SAM" id="MobiDB-lite"/>
    </source>
</evidence>
<dbReference type="Proteomes" id="UP001153555">
    <property type="component" value="Unassembled WGS sequence"/>
</dbReference>
<evidence type="ECO:0000313" key="2">
    <source>
        <dbReference type="EMBL" id="CAA0830806.1"/>
    </source>
</evidence>
<keyword evidence="3" id="KW-1185">Reference proteome</keyword>
<evidence type="ECO:0000313" key="3">
    <source>
        <dbReference type="Proteomes" id="UP001153555"/>
    </source>
</evidence>
<feature type="non-terminal residue" evidence="2">
    <location>
        <position position="1"/>
    </location>
</feature>
<sequence length="102" mass="10322">LARFEKKKAEAAQKSVVQELGGGSDSAASPAGVETTAAKKAKVVLPSASVPAKSSGPSSHKRSHDQRDKASASDSSKRQKGKESTAEVDTVPPPTGGNVGQP</sequence>
<dbReference type="AlphaFoldDB" id="A0A9N7RH89"/>
<name>A0A9N7RH89_STRHE</name>
<organism evidence="2 3">
    <name type="scientific">Striga hermonthica</name>
    <name type="common">Purple witchweed</name>
    <name type="synonym">Buchnera hermonthica</name>
    <dbReference type="NCBI Taxonomy" id="68872"/>
    <lineage>
        <taxon>Eukaryota</taxon>
        <taxon>Viridiplantae</taxon>
        <taxon>Streptophyta</taxon>
        <taxon>Embryophyta</taxon>
        <taxon>Tracheophyta</taxon>
        <taxon>Spermatophyta</taxon>
        <taxon>Magnoliopsida</taxon>
        <taxon>eudicotyledons</taxon>
        <taxon>Gunneridae</taxon>
        <taxon>Pentapetalae</taxon>
        <taxon>asterids</taxon>
        <taxon>lamiids</taxon>
        <taxon>Lamiales</taxon>
        <taxon>Orobanchaceae</taxon>
        <taxon>Buchnereae</taxon>
        <taxon>Striga</taxon>
    </lineage>
</organism>
<comment type="caution">
    <text evidence="2">The sequence shown here is derived from an EMBL/GenBank/DDBJ whole genome shotgun (WGS) entry which is preliminary data.</text>
</comment>
<dbReference type="EMBL" id="CACSLK010027831">
    <property type="protein sequence ID" value="CAA0830806.1"/>
    <property type="molecule type" value="Genomic_DNA"/>
</dbReference>
<feature type="compositionally biased region" description="Basic and acidic residues" evidence="1">
    <location>
        <begin position="65"/>
        <end position="85"/>
    </location>
</feature>
<gene>
    <name evidence="2" type="ORF">SHERM_26194</name>
</gene>
<accession>A0A9N7RH89</accession>